<reference evidence="7 8" key="1">
    <citation type="submission" date="2018-07" db="EMBL/GenBank/DDBJ databases">
        <authorList>
            <person name="Quirk P.G."/>
            <person name="Krulwich T.A."/>
        </authorList>
    </citation>
    <scope>NUCLEOTIDE SEQUENCE [LARGE SCALE GENOMIC DNA]</scope>
    <source>
        <strain evidence="7 8">CC-BB4</strain>
    </source>
</reference>
<dbReference type="EMBL" id="CP031417">
    <property type="protein sequence ID" value="AXK79261.1"/>
    <property type="molecule type" value="Genomic_DNA"/>
</dbReference>
<dbReference type="GO" id="GO:0003959">
    <property type="term" value="F:NADPH dehydrogenase activity"/>
    <property type="evidence" value="ECO:0007669"/>
    <property type="project" value="InterPro"/>
</dbReference>
<evidence type="ECO:0000256" key="1">
    <source>
        <dbReference type="ARBA" id="ARBA00001917"/>
    </source>
</evidence>
<dbReference type="GO" id="GO:0050661">
    <property type="term" value="F:NADP binding"/>
    <property type="evidence" value="ECO:0007669"/>
    <property type="project" value="InterPro"/>
</dbReference>
<dbReference type="InterPro" id="IPR001155">
    <property type="entry name" value="OxRdtase_FMN_N"/>
</dbReference>
<evidence type="ECO:0000313" key="7">
    <source>
        <dbReference type="EMBL" id="AXK79261.1"/>
    </source>
</evidence>
<dbReference type="InterPro" id="IPR013785">
    <property type="entry name" value="Aldolase_TIM"/>
</dbReference>
<feature type="domain" description="NADH:flavin oxidoreductase/NADH oxidase N-terminal" evidence="6">
    <location>
        <begin position="10"/>
        <end position="353"/>
    </location>
</feature>
<dbReference type="Gene3D" id="3.20.20.70">
    <property type="entry name" value="Aldolase class I"/>
    <property type="match status" value="1"/>
</dbReference>
<dbReference type="PANTHER" id="PTHR43303">
    <property type="entry name" value="NADPH DEHYDROGENASE C23G7.10C-RELATED"/>
    <property type="match status" value="1"/>
</dbReference>
<comment type="cofactor">
    <cofactor evidence="1">
        <name>FMN</name>
        <dbReference type="ChEBI" id="CHEBI:58210"/>
    </cofactor>
</comment>
<keyword evidence="4" id="KW-0521">NADP</keyword>
<dbReference type="InterPro" id="IPR044152">
    <property type="entry name" value="YqjM-like"/>
</dbReference>
<dbReference type="OrthoDB" id="9804454at2"/>
<dbReference type="PANTHER" id="PTHR43303:SF4">
    <property type="entry name" value="NADPH DEHYDROGENASE C23G7.10C-RELATED"/>
    <property type="match status" value="1"/>
</dbReference>
<dbReference type="Pfam" id="PF00724">
    <property type="entry name" value="Oxidored_FMN"/>
    <property type="match status" value="1"/>
</dbReference>
<keyword evidence="2" id="KW-0285">Flavoprotein</keyword>
<sequence>MSDTAAYPLLFTPLKLRGLTARNRIVVSPMSQYAAVNGEPTDWHLVHLGKFAMGGAGIVFVEETSVEEKARKTYSCPGIYTDAQAKAWRRITDFLRNQGALSAIQLGHAGRKVATKAPWDGFSPLSEDDAKAGKAPWRGYAPSPIPFKPGAMVPIEMDHDDIKRVIAAHVDACKRSLDAGFDICEIHGAHGYIIQQFLSPITNHRTDGYGGDRPARMRFCLELIEACREAWPADRPLFFRASCVDGKGGAWTLDDTVALAHELKARGVDMIDCSSGGIEGPLTLAVVPRVPGYHVPFAERIKKDVGIPTMAVGLITEAQQAEGYLAAGQCDLIALAREMMWNPNWPAHAAQTLQAGDPLDLLPQRYSWWLQRREEVRRLYPTGTEAAE</sequence>
<keyword evidence="3" id="KW-0288">FMN</keyword>
<dbReference type="AlphaFoldDB" id="A0A345ZQR4"/>
<proteinExistence type="predicted"/>
<evidence type="ECO:0000313" key="8">
    <source>
        <dbReference type="Proteomes" id="UP000254889"/>
    </source>
</evidence>
<evidence type="ECO:0000259" key="6">
    <source>
        <dbReference type="Pfam" id="PF00724"/>
    </source>
</evidence>
<protein>
    <submittedName>
        <fullName evidence="7">NADH:flavin oxidoreductase/NADH oxidase</fullName>
    </submittedName>
</protein>
<dbReference type="CDD" id="cd02932">
    <property type="entry name" value="OYE_YqiM_FMN"/>
    <property type="match status" value="1"/>
</dbReference>
<dbReference type="SUPFAM" id="SSF51395">
    <property type="entry name" value="FMN-linked oxidoreductases"/>
    <property type="match status" value="1"/>
</dbReference>
<accession>A0A345ZQR4</accession>
<keyword evidence="8" id="KW-1185">Reference proteome</keyword>
<name>A0A345ZQR4_9HYPH</name>
<dbReference type="Proteomes" id="UP000254889">
    <property type="component" value="Chromosome"/>
</dbReference>
<dbReference type="KEGG" id="ptaw:DW352_01250"/>
<keyword evidence="5" id="KW-0560">Oxidoreductase</keyword>
<dbReference type="GO" id="GO:0010181">
    <property type="term" value="F:FMN binding"/>
    <property type="evidence" value="ECO:0007669"/>
    <property type="project" value="InterPro"/>
</dbReference>
<evidence type="ECO:0000256" key="5">
    <source>
        <dbReference type="ARBA" id="ARBA00023002"/>
    </source>
</evidence>
<dbReference type="RefSeq" id="WP_115687778.1">
    <property type="nucleotide sequence ID" value="NZ_CP031417.1"/>
</dbReference>
<evidence type="ECO:0000256" key="3">
    <source>
        <dbReference type="ARBA" id="ARBA00022643"/>
    </source>
</evidence>
<evidence type="ECO:0000256" key="4">
    <source>
        <dbReference type="ARBA" id="ARBA00022857"/>
    </source>
</evidence>
<gene>
    <name evidence="7" type="ORF">DW352_01250</name>
</gene>
<organism evidence="7 8">
    <name type="scientific">Pseudolabrys taiwanensis</name>
    <dbReference type="NCBI Taxonomy" id="331696"/>
    <lineage>
        <taxon>Bacteria</taxon>
        <taxon>Pseudomonadati</taxon>
        <taxon>Pseudomonadota</taxon>
        <taxon>Alphaproteobacteria</taxon>
        <taxon>Hyphomicrobiales</taxon>
        <taxon>Xanthobacteraceae</taxon>
        <taxon>Pseudolabrys</taxon>
    </lineage>
</organism>
<evidence type="ECO:0000256" key="2">
    <source>
        <dbReference type="ARBA" id="ARBA00022630"/>
    </source>
</evidence>